<evidence type="ECO:0000256" key="10">
    <source>
        <dbReference type="ARBA" id="ARBA00046995"/>
    </source>
</evidence>
<comment type="similarity">
    <text evidence="2">Belongs to the 3-beta-HSD family.</text>
</comment>
<dbReference type="GO" id="GO:0000252">
    <property type="term" value="F:3-beta-hydroxysteroid dehydrogenase [NAD(P)+]/C4-decarboxylase activity"/>
    <property type="evidence" value="ECO:0007669"/>
    <property type="project" value="UniProtKB-ARBA"/>
</dbReference>
<keyword evidence="5" id="KW-0752">Steroid biosynthesis</keyword>
<dbReference type="GO" id="GO:0005789">
    <property type="term" value="C:endoplasmic reticulum membrane"/>
    <property type="evidence" value="ECO:0007669"/>
    <property type="project" value="UniProtKB-SubCell"/>
</dbReference>
<keyword evidence="18" id="KW-1133">Transmembrane helix</keyword>
<reference evidence="20" key="1">
    <citation type="submission" date="2020-10" db="EMBL/GenBank/DDBJ databases">
        <title>Genome Sequence of Monilinia vaccinii-corymbosi Sheds Light on Mummy Berry Disease Infection of Blueberry and Mating Type.</title>
        <authorList>
            <person name="Yow A.G."/>
            <person name="Zhang Y."/>
            <person name="Bansal K."/>
            <person name="Eacker S.M."/>
            <person name="Sullivan S."/>
            <person name="Liachko I."/>
            <person name="Cubeta M.A."/>
            <person name="Rollins J.A."/>
            <person name="Ashrafi H."/>
        </authorList>
    </citation>
    <scope>NUCLEOTIDE SEQUENCE</scope>
    <source>
        <strain evidence="20">RL-1</strain>
    </source>
</reference>
<keyword evidence="4" id="KW-0256">Endoplasmic reticulum</keyword>
<feature type="compositionally biased region" description="Polar residues" evidence="17">
    <location>
        <begin position="543"/>
        <end position="574"/>
    </location>
</feature>
<dbReference type="InterPro" id="IPR051783">
    <property type="entry name" value="NAD(P)-dependent_oxidoreduct"/>
</dbReference>
<dbReference type="Pfam" id="PF01073">
    <property type="entry name" value="3Beta_HSD"/>
    <property type="match status" value="1"/>
</dbReference>
<accession>A0A8A3PC95</accession>
<evidence type="ECO:0000256" key="6">
    <source>
        <dbReference type="ARBA" id="ARBA00023002"/>
    </source>
</evidence>
<dbReference type="Proteomes" id="UP000672032">
    <property type="component" value="Chromosome 3"/>
</dbReference>
<feature type="compositionally biased region" description="Pro residues" evidence="17">
    <location>
        <begin position="352"/>
        <end position="364"/>
    </location>
</feature>
<keyword evidence="6" id="KW-0560">Oxidoreductase</keyword>
<dbReference type="InterPro" id="IPR036291">
    <property type="entry name" value="NAD(P)-bd_dom_sf"/>
</dbReference>
<dbReference type="Gene3D" id="3.40.50.720">
    <property type="entry name" value="NAD(P)-binding Rossmann-like Domain"/>
    <property type="match status" value="1"/>
</dbReference>
<dbReference type="OrthoDB" id="10058185at2759"/>
<evidence type="ECO:0000256" key="8">
    <source>
        <dbReference type="ARBA" id="ARBA00023098"/>
    </source>
</evidence>
<feature type="compositionally biased region" description="Low complexity" evidence="17">
    <location>
        <begin position="580"/>
        <end position="591"/>
    </location>
</feature>
<feature type="region of interest" description="Disordered" evidence="17">
    <location>
        <begin position="352"/>
        <end position="372"/>
    </location>
</feature>
<feature type="transmembrane region" description="Helical" evidence="18">
    <location>
        <begin position="740"/>
        <end position="764"/>
    </location>
</feature>
<feature type="compositionally biased region" description="Low complexity" evidence="17">
    <location>
        <begin position="703"/>
        <end position="715"/>
    </location>
</feature>
<evidence type="ECO:0000256" key="3">
    <source>
        <dbReference type="ARBA" id="ARBA00022516"/>
    </source>
</evidence>
<evidence type="ECO:0000256" key="11">
    <source>
        <dbReference type="ARBA" id="ARBA00067470"/>
    </source>
</evidence>
<dbReference type="InterPro" id="IPR002225">
    <property type="entry name" value="3Beta_OHSteriod_DH/Estase"/>
</dbReference>
<feature type="region of interest" description="Disordered" evidence="17">
    <location>
        <begin position="445"/>
        <end position="493"/>
    </location>
</feature>
<evidence type="ECO:0000313" key="21">
    <source>
        <dbReference type="Proteomes" id="UP000672032"/>
    </source>
</evidence>
<protein>
    <recommendedName>
        <fullName evidence="12">Sterol-4-alpha-carboxylate 3-dehydrogenase ERG26, decarboxylating</fullName>
    </recommendedName>
    <alternativeName>
        <fullName evidence="15 16">C-3 Sterol dehydrogenase ERG26</fullName>
    </alternativeName>
    <alternativeName>
        <fullName evidence="13 14">C-4 decarboxylase ERG26</fullName>
    </alternativeName>
    <alternativeName>
        <fullName evidence="11">Sterol-4-alpha-carboxylate 3-dehydrogenase erg26, decarboxylating</fullName>
    </alternativeName>
</protein>
<feature type="region of interest" description="Disordered" evidence="17">
    <location>
        <begin position="633"/>
        <end position="716"/>
    </location>
</feature>
<evidence type="ECO:0000256" key="4">
    <source>
        <dbReference type="ARBA" id="ARBA00022824"/>
    </source>
</evidence>
<feature type="transmembrane region" description="Helical" evidence="18">
    <location>
        <begin position="12"/>
        <end position="30"/>
    </location>
</feature>
<keyword evidence="18" id="KW-0812">Transmembrane</keyword>
<feature type="compositionally biased region" description="Low complexity" evidence="17">
    <location>
        <begin position="468"/>
        <end position="482"/>
    </location>
</feature>
<evidence type="ECO:0000256" key="5">
    <source>
        <dbReference type="ARBA" id="ARBA00022955"/>
    </source>
</evidence>
<name>A0A8A3PC95_9HELO</name>
<sequence length="822" mass="89070">MTIQQKVPLGRVLVIGGCGFLGHHIVALLHDHYSCTISVLDLRTTRNRHSSQDVTYHDGDITSLESLLSIFSSVKPDVVIHTASPVAIMKTNELFHKVNVGGTKCVIEACQKTGVQALVFTSSASIISDNTTDLINADERWPVIPEKLQSEYYSWTKAEAEAAVLAANRAPESPKLLTASIRPSGIFGPGDVQLIPNLLNVHYTNRTGFQLGDNTNLFDFTFVKNVAHAHLLAAAALLATTKLGITPLDHERVDGEAFLITNGSPIPFWDMARAVWAAAGSTKGTEHVWVIGKDFGLGLAGFFEGLYWLFGKTPHLTRMKSSDHHVISHSQSTIIIIIIIITVNPHSAFFIPPSPSLPPPPPPHQHSSSRNHQYRNNMARSNAVRLSDRLRHEGIQLPLIPLFSLLSYSNRISNLSKIPESWVEISSPPSSSSISSIDNEIVTAGLRISQHPSTRRRRRSQNKPPRPQITSNNQRQTSTSSQEEYEESESEPDHIDILTSSNEISPPVAIPARLSTREIYDAESEDDEDENGTALGIGRGSSLPFTPQPNVFSHPPASQSQTHRTQAPIQTSYFPRQVHSQPRPQSYPSRPHTTSRNNTSFNSHARSSIPIDHDAALRASLTTLLSCAAAARGLPKSPAQNPPSNSNEPIGLRILPESELPDRASARPKSNTSRESPSPTRSKTKSSDDGSTKRKHGQGQSQNRTNNNTNNNNNRALKKKKSELLTGAEDETSISISPTLLTWVMSAGVVVLVSVVGFGAGYVIGREVGRREASGLGGWNGWNGSVGEGGLGCGKEVVRGAGGGGGLKRFSWGGSVARSIVA</sequence>
<gene>
    <name evidence="20" type="ORF">DSL72_002305</name>
</gene>
<keyword evidence="8" id="KW-0443">Lipid metabolism</keyword>
<comment type="subunit">
    <text evidence="10">Heterotetramer of ERG25, ERG26, ERG27 and ERG28. ERG28 acts as a scaffold to tether ERG27 and other 4,4-demethylation-related enzymes, forming a demethylation enzyme complex, in the endoplasmic reticulum.</text>
</comment>
<dbReference type="PANTHER" id="PTHR48079">
    <property type="entry name" value="PROTEIN YEEZ"/>
    <property type="match status" value="1"/>
</dbReference>
<keyword evidence="9 18" id="KW-0472">Membrane</keyword>
<feature type="compositionally biased region" description="Acidic residues" evidence="17">
    <location>
        <begin position="522"/>
        <end position="531"/>
    </location>
</feature>
<dbReference type="FunFam" id="3.40.50.720:FF:000346">
    <property type="entry name" value="C-3 sterol dehydrogenase/C-4 decarboxylase"/>
    <property type="match status" value="1"/>
</dbReference>
<keyword evidence="7" id="KW-0520">NAD</keyword>
<evidence type="ECO:0000259" key="19">
    <source>
        <dbReference type="Pfam" id="PF01073"/>
    </source>
</evidence>
<evidence type="ECO:0000256" key="18">
    <source>
        <dbReference type="SAM" id="Phobius"/>
    </source>
</evidence>
<evidence type="ECO:0000256" key="13">
    <source>
        <dbReference type="ARBA" id="ARBA00081267"/>
    </source>
</evidence>
<proteinExistence type="inferred from homology"/>
<evidence type="ECO:0000313" key="20">
    <source>
        <dbReference type="EMBL" id="QSZ32726.1"/>
    </source>
</evidence>
<feature type="compositionally biased region" description="Polar residues" evidence="17">
    <location>
        <begin position="592"/>
        <end position="606"/>
    </location>
</feature>
<dbReference type="EMBL" id="CP063407">
    <property type="protein sequence ID" value="QSZ32726.1"/>
    <property type="molecule type" value="Genomic_DNA"/>
</dbReference>
<dbReference type="GO" id="GO:0004029">
    <property type="term" value="F:aldehyde dehydrogenase (NAD+) activity"/>
    <property type="evidence" value="ECO:0007669"/>
    <property type="project" value="TreeGrafter"/>
</dbReference>
<feature type="region of interest" description="Disordered" evidence="17">
    <location>
        <begin position="522"/>
        <end position="607"/>
    </location>
</feature>
<dbReference type="PANTHER" id="PTHR48079:SF6">
    <property type="entry name" value="NAD(P)-BINDING DOMAIN-CONTAINING PROTEIN-RELATED"/>
    <property type="match status" value="1"/>
</dbReference>
<evidence type="ECO:0000256" key="15">
    <source>
        <dbReference type="ARBA" id="ARBA00081452"/>
    </source>
</evidence>
<evidence type="ECO:0000256" key="12">
    <source>
        <dbReference type="ARBA" id="ARBA00067985"/>
    </source>
</evidence>
<feature type="compositionally biased region" description="Polar residues" evidence="17">
    <location>
        <begin position="638"/>
        <end position="648"/>
    </location>
</feature>
<evidence type="ECO:0000256" key="1">
    <source>
        <dbReference type="ARBA" id="ARBA00004406"/>
    </source>
</evidence>
<evidence type="ECO:0000256" key="7">
    <source>
        <dbReference type="ARBA" id="ARBA00023027"/>
    </source>
</evidence>
<dbReference type="GO" id="GO:0006696">
    <property type="term" value="P:ergosterol biosynthetic process"/>
    <property type="evidence" value="ECO:0007669"/>
    <property type="project" value="UniProtKB-ARBA"/>
</dbReference>
<evidence type="ECO:0000256" key="17">
    <source>
        <dbReference type="SAM" id="MobiDB-lite"/>
    </source>
</evidence>
<organism evidence="20 21">
    <name type="scientific">Monilinia vaccinii-corymbosi</name>
    <dbReference type="NCBI Taxonomy" id="61207"/>
    <lineage>
        <taxon>Eukaryota</taxon>
        <taxon>Fungi</taxon>
        <taxon>Dikarya</taxon>
        <taxon>Ascomycota</taxon>
        <taxon>Pezizomycotina</taxon>
        <taxon>Leotiomycetes</taxon>
        <taxon>Helotiales</taxon>
        <taxon>Sclerotiniaceae</taxon>
        <taxon>Monilinia</taxon>
    </lineage>
</organism>
<keyword evidence="3" id="KW-0444">Lipid biosynthesis</keyword>
<evidence type="ECO:0000256" key="2">
    <source>
        <dbReference type="ARBA" id="ARBA00009219"/>
    </source>
</evidence>
<comment type="subcellular location">
    <subcellularLocation>
        <location evidence="1">Endoplasmic reticulum membrane</location>
        <topology evidence="1">Peripheral membrane protein</topology>
    </subcellularLocation>
</comment>
<evidence type="ECO:0000256" key="14">
    <source>
        <dbReference type="ARBA" id="ARBA00081397"/>
    </source>
</evidence>
<dbReference type="AlphaFoldDB" id="A0A8A3PC95"/>
<feature type="domain" description="3-beta hydroxysteroid dehydrogenase/isomerase" evidence="19">
    <location>
        <begin position="13"/>
        <end position="284"/>
    </location>
</feature>
<evidence type="ECO:0000256" key="9">
    <source>
        <dbReference type="ARBA" id="ARBA00023136"/>
    </source>
</evidence>
<dbReference type="SUPFAM" id="SSF51735">
    <property type="entry name" value="NAD(P)-binding Rossmann-fold domains"/>
    <property type="match status" value="1"/>
</dbReference>
<evidence type="ECO:0000256" key="16">
    <source>
        <dbReference type="ARBA" id="ARBA00082106"/>
    </source>
</evidence>
<keyword evidence="21" id="KW-1185">Reference proteome</keyword>